<organism evidence="2 3">
    <name type="scientific">Basidiobolus ranarum</name>
    <dbReference type="NCBI Taxonomy" id="34480"/>
    <lineage>
        <taxon>Eukaryota</taxon>
        <taxon>Fungi</taxon>
        <taxon>Fungi incertae sedis</taxon>
        <taxon>Zoopagomycota</taxon>
        <taxon>Entomophthoromycotina</taxon>
        <taxon>Basidiobolomycetes</taxon>
        <taxon>Basidiobolales</taxon>
        <taxon>Basidiobolaceae</taxon>
        <taxon>Basidiobolus</taxon>
    </lineage>
</organism>
<evidence type="ECO:0000313" key="3">
    <source>
        <dbReference type="Proteomes" id="UP001479436"/>
    </source>
</evidence>
<reference evidence="2 3" key="1">
    <citation type="submission" date="2023-04" db="EMBL/GenBank/DDBJ databases">
        <title>Genome of Basidiobolus ranarum AG-B5.</title>
        <authorList>
            <person name="Stajich J.E."/>
            <person name="Carter-House D."/>
            <person name="Gryganskyi A."/>
        </authorList>
    </citation>
    <scope>NUCLEOTIDE SEQUENCE [LARGE SCALE GENOMIC DNA]</scope>
    <source>
        <strain evidence="2 3">AG-B5</strain>
    </source>
</reference>
<keyword evidence="3" id="KW-1185">Reference proteome</keyword>
<accession>A0ABR2VXA8</accession>
<dbReference type="EMBL" id="JASJQH010007470">
    <property type="protein sequence ID" value="KAK9708616.1"/>
    <property type="molecule type" value="Genomic_DNA"/>
</dbReference>
<proteinExistence type="predicted"/>
<evidence type="ECO:0000256" key="1">
    <source>
        <dbReference type="SAM" id="MobiDB-lite"/>
    </source>
</evidence>
<gene>
    <name evidence="2" type="ORF">K7432_009536</name>
</gene>
<comment type="caution">
    <text evidence="2">The sequence shown here is derived from an EMBL/GenBank/DDBJ whole genome shotgun (WGS) entry which is preliminary data.</text>
</comment>
<name>A0ABR2VXA8_9FUNG</name>
<sequence length="114" mass="12686">MESDKDFDFASGALKSDTPDSFRPKNTLASEQMVPTTDTNTLLQGQSSIHSAINEPDLATEEHAHIINPIEQNSGMMKTASFHQQNNITMSDIADDQHPHNPIMSKVKDFFKNL</sequence>
<dbReference type="Proteomes" id="UP001479436">
    <property type="component" value="Unassembled WGS sequence"/>
</dbReference>
<evidence type="ECO:0000313" key="2">
    <source>
        <dbReference type="EMBL" id="KAK9708616.1"/>
    </source>
</evidence>
<protein>
    <submittedName>
        <fullName evidence="2">Uncharacterized protein</fullName>
    </submittedName>
</protein>
<feature type="region of interest" description="Disordered" evidence="1">
    <location>
        <begin position="1"/>
        <end position="35"/>
    </location>
</feature>